<keyword evidence="2" id="KW-1185">Reference proteome</keyword>
<proteinExistence type="predicted"/>
<reference evidence="1 2" key="1">
    <citation type="submission" date="2015-03" db="EMBL/GenBank/DDBJ databases">
        <title>Draft Genome Sequence of Burkholderia andropogonis type strain ICMP2807, isolated from Sorghum bicolor.</title>
        <authorList>
            <person name="Lopes-Santos L."/>
            <person name="Castro D.B."/>
            <person name="Ottoboni L.M."/>
            <person name="Park D."/>
            <person name="Weirc B.S."/>
            <person name="Destefano S.A."/>
        </authorList>
    </citation>
    <scope>NUCLEOTIDE SEQUENCE [LARGE SCALE GENOMIC DNA]</scope>
    <source>
        <strain evidence="1 2">ICMP2807</strain>
    </source>
</reference>
<sequence>MSEDKKPVYVVADADPLARYLARFNATGEFALAVRRLMAAGVAVYRVGDVYQVDDDGRPLSQAERAQWFISITNEIDQLIPEDLLPRADTEREAWEIAVKKILFLFDPDDEAWIGSKGAADR</sequence>
<dbReference type="PATRIC" id="fig|28092.6.peg.6049"/>
<name>A0A0F5JUN7_9BURK</name>
<dbReference type="STRING" id="28092.WM40_25665"/>
<evidence type="ECO:0000313" key="2">
    <source>
        <dbReference type="Proteomes" id="UP000033618"/>
    </source>
</evidence>
<accession>A0A0F5JUN7</accession>
<evidence type="ECO:0000313" key="1">
    <source>
        <dbReference type="EMBL" id="KKB61017.1"/>
    </source>
</evidence>
<dbReference type="RefSeq" id="WP_046154439.1">
    <property type="nucleotide sequence ID" value="NZ_CADFGU010000020.1"/>
</dbReference>
<protein>
    <submittedName>
        <fullName evidence="1">Uncharacterized protein</fullName>
    </submittedName>
</protein>
<dbReference type="OrthoDB" id="9029355at2"/>
<dbReference type="EMBL" id="LAQU01000087">
    <property type="protein sequence ID" value="KKB61017.1"/>
    <property type="molecule type" value="Genomic_DNA"/>
</dbReference>
<gene>
    <name evidence="1" type="ORF">WM40_25665</name>
</gene>
<dbReference type="Proteomes" id="UP000033618">
    <property type="component" value="Unassembled WGS sequence"/>
</dbReference>
<organism evidence="1 2">
    <name type="scientific">Robbsia andropogonis</name>
    <dbReference type="NCBI Taxonomy" id="28092"/>
    <lineage>
        <taxon>Bacteria</taxon>
        <taxon>Pseudomonadati</taxon>
        <taxon>Pseudomonadota</taxon>
        <taxon>Betaproteobacteria</taxon>
        <taxon>Burkholderiales</taxon>
        <taxon>Burkholderiaceae</taxon>
        <taxon>Robbsia</taxon>
    </lineage>
</organism>
<dbReference type="AlphaFoldDB" id="A0A0F5JUN7"/>
<comment type="caution">
    <text evidence="1">The sequence shown here is derived from an EMBL/GenBank/DDBJ whole genome shotgun (WGS) entry which is preliminary data.</text>
</comment>